<dbReference type="Pfam" id="PF13886">
    <property type="entry name" value="TM7S3_TM198"/>
    <property type="match status" value="1"/>
</dbReference>
<evidence type="ECO:0000256" key="5">
    <source>
        <dbReference type="ARBA" id="ARBA00023136"/>
    </source>
</evidence>
<evidence type="ECO:0000256" key="1">
    <source>
        <dbReference type="ARBA" id="ARBA00004141"/>
    </source>
</evidence>
<dbReference type="PANTHER" id="PTHR31247:SF17">
    <property type="entry name" value="DUF4203 DOMAIN-CONTAINING PROTEIN"/>
    <property type="match status" value="1"/>
</dbReference>
<comment type="subcellular location">
    <subcellularLocation>
        <location evidence="1">Membrane</location>
        <topology evidence="1">Multi-pass membrane protein</topology>
    </subcellularLocation>
</comment>
<name>A0AAD9CB38_DISEL</name>
<evidence type="ECO:0000256" key="6">
    <source>
        <dbReference type="ARBA" id="ARBA00049737"/>
    </source>
</evidence>
<comment type="similarity">
    <text evidence="2">Belongs to the TMEM198 family.</text>
</comment>
<feature type="domain" description="TM7S3/TM198-like" evidence="9">
    <location>
        <begin position="38"/>
        <end position="230"/>
    </location>
</feature>
<feature type="transmembrane region" description="Helical" evidence="8">
    <location>
        <begin position="166"/>
        <end position="189"/>
    </location>
</feature>
<protein>
    <recommendedName>
        <fullName evidence="6">Transmembrane protein 198</fullName>
    </recommendedName>
</protein>
<reference evidence="10" key="1">
    <citation type="submission" date="2023-04" db="EMBL/GenBank/DDBJ databases">
        <title>Chromosome-level genome of Chaenocephalus aceratus.</title>
        <authorList>
            <person name="Park H."/>
        </authorList>
    </citation>
    <scope>NUCLEOTIDE SEQUENCE</scope>
    <source>
        <strain evidence="10">DE</strain>
        <tissue evidence="10">Muscle</tissue>
    </source>
</reference>
<feature type="transmembrane region" description="Helical" evidence="8">
    <location>
        <begin position="112"/>
        <end position="134"/>
    </location>
</feature>
<evidence type="ECO:0000256" key="7">
    <source>
        <dbReference type="SAM" id="MobiDB-lite"/>
    </source>
</evidence>
<feature type="transmembrane region" description="Helical" evidence="8">
    <location>
        <begin position="31"/>
        <end position="50"/>
    </location>
</feature>
<comment type="caution">
    <text evidence="10">The sequence shown here is derived from an EMBL/GenBank/DDBJ whole genome shotgun (WGS) entry which is preliminary data.</text>
</comment>
<dbReference type="EMBL" id="JASDAP010000008">
    <property type="protein sequence ID" value="KAK1897752.1"/>
    <property type="molecule type" value="Genomic_DNA"/>
</dbReference>
<evidence type="ECO:0000313" key="11">
    <source>
        <dbReference type="Proteomes" id="UP001228049"/>
    </source>
</evidence>
<feature type="transmembrane region" description="Helical" evidence="8">
    <location>
        <begin position="209"/>
        <end position="228"/>
    </location>
</feature>
<keyword evidence="5 8" id="KW-0472">Membrane</keyword>
<sequence length="351" mass="37313">MAAWLYIPQEPGALAAGGHMCYLQDNIKQEVLPMILCSAGISAGLVYLLIGYRCFKVAMFLCGFLCGSVSLPLLHLDPPLMADLCPGTRLILGLGIGLLTGLMALLVPALGLLLSGLQLGALLSVGPLMLLAHFHSLGPVLGPLSVVLASGLIVALMTLRWQKVLIIAYTSVLGSAAVLLSLDLLLGGATLLDQLFDVFTGNPVKPLCWFNWGIAGLGPILALIGEAVQWRFTARGFSHKEEETREEAQIQRVTETTSTSPAPPPSTSETLRRRRPGTELSAVSAGASAGNRILFLLLFLSRSLVSAAHTLIDFDFETGSMVSLTSAATPVYTVGRNTPSNVCNMHDYVIY</sequence>
<keyword evidence="4 8" id="KW-1133">Transmembrane helix</keyword>
<accession>A0AAD9CB38</accession>
<evidence type="ECO:0000313" key="10">
    <source>
        <dbReference type="EMBL" id="KAK1897752.1"/>
    </source>
</evidence>
<dbReference type="PANTHER" id="PTHR31247">
    <property type="entry name" value="TRANSMEMBRANE PROTEIN 198 FAMILY MEMBER"/>
    <property type="match status" value="1"/>
</dbReference>
<feature type="transmembrane region" description="Helical" evidence="8">
    <location>
        <begin position="57"/>
        <end position="76"/>
    </location>
</feature>
<gene>
    <name evidence="10" type="ORF">KUDE01_017283</name>
</gene>
<keyword evidence="3 8" id="KW-0812">Transmembrane</keyword>
<evidence type="ECO:0000256" key="2">
    <source>
        <dbReference type="ARBA" id="ARBA00006244"/>
    </source>
</evidence>
<feature type="region of interest" description="Disordered" evidence="7">
    <location>
        <begin position="243"/>
        <end position="277"/>
    </location>
</feature>
<evidence type="ECO:0000256" key="3">
    <source>
        <dbReference type="ARBA" id="ARBA00022692"/>
    </source>
</evidence>
<organism evidence="10 11">
    <name type="scientific">Dissostichus eleginoides</name>
    <name type="common">Patagonian toothfish</name>
    <name type="synonym">Dissostichus amissus</name>
    <dbReference type="NCBI Taxonomy" id="100907"/>
    <lineage>
        <taxon>Eukaryota</taxon>
        <taxon>Metazoa</taxon>
        <taxon>Chordata</taxon>
        <taxon>Craniata</taxon>
        <taxon>Vertebrata</taxon>
        <taxon>Euteleostomi</taxon>
        <taxon>Actinopterygii</taxon>
        <taxon>Neopterygii</taxon>
        <taxon>Teleostei</taxon>
        <taxon>Neoteleostei</taxon>
        <taxon>Acanthomorphata</taxon>
        <taxon>Eupercaria</taxon>
        <taxon>Perciformes</taxon>
        <taxon>Notothenioidei</taxon>
        <taxon>Nototheniidae</taxon>
        <taxon>Dissostichus</taxon>
    </lineage>
</organism>
<keyword evidence="11" id="KW-1185">Reference proteome</keyword>
<dbReference type="InterPro" id="IPR025256">
    <property type="entry name" value="TM7S3/TM198-like_dom"/>
</dbReference>
<feature type="transmembrane region" description="Helical" evidence="8">
    <location>
        <begin position="140"/>
        <end position="159"/>
    </location>
</feature>
<evidence type="ECO:0000256" key="8">
    <source>
        <dbReference type="SAM" id="Phobius"/>
    </source>
</evidence>
<evidence type="ECO:0000256" key="4">
    <source>
        <dbReference type="ARBA" id="ARBA00022989"/>
    </source>
</evidence>
<proteinExistence type="inferred from homology"/>
<dbReference type="AlphaFoldDB" id="A0AAD9CB38"/>
<dbReference type="InterPro" id="IPR040236">
    <property type="entry name" value="TMEM198"/>
</dbReference>
<evidence type="ECO:0000259" key="9">
    <source>
        <dbReference type="Pfam" id="PF13886"/>
    </source>
</evidence>
<feature type="transmembrane region" description="Helical" evidence="8">
    <location>
        <begin position="88"/>
        <end position="107"/>
    </location>
</feature>
<dbReference type="Proteomes" id="UP001228049">
    <property type="component" value="Unassembled WGS sequence"/>
</dbReference>
<dbReference type="GO" id="GO:0005886">
    <property type="term" value="C:plasma membrane"/>
    <property type="evidence" value="ECO:0007669"/>
    <property type="project" value="TreeGrafter"/>
</dbReference>